<dbReference type="GO" id="GO:0005737">
    <property type="term" value="C:cytoplasm"/>
    <property type="evidence" value="ECO:0007669"/>
    <property type="project" value="TreeGrafter"/>
</dbReference>
<dbReference type="SUPFAM" id="SSF52972">
    <property type="entry name" value="ITPase-like"/>
    <property type="match status" value="1"/>
</dbReference>
<dbReference type="Gene3D" id="3.90.950.10">
    <property type="match status" value="1"/>
</dbReference>
<reference evidence="3" key="1">
    <citation type="journal article" date="2021" name="mSystems">
        <title>Bacteria and Archaea Synergistically Convert Glycine Betaine to Biogenic Methane in the Formosa Cold Seep of the South China Sea.</title>
        <authorList>
            <person name="Li L."/>
            <person name="Zhang W."/>
            <person name="Zhang S."/>
            <person name="Song L."/>
            <person name="Sun Q."/>
            <person name="Zhang H."/>
            <person name="Xiang H."/>
            <person name="Dong X."/>
        </authorList>
    </citation>
    <scope>NUCLEOTIDE SEQUENCE</scope>
    <source>
        <strain evidence="3">ZWT</strain>
    </source>
</reference>
<keyword evidence="2" id="KW-0378">Hydrolase</keyword>
<dbReference type="PANTHER" id="PTHR11067">
    <property type="entry name" value="INOSINE TRIPHOSPHATE PYROPHOSPHATASE/HAM1 PROTEIN"/>
    <property type="match status" value="1"/>
</dbReference>
<dbReference type="Pfam" id="PF01725">
    <property type="entry name" value="Ham1p_like"/>
    <property type="match status" value="1"/>
</dbReference>
<name>A0A9J6NYA1_9CLOT</name>
<accession>A0A9J6NYA1</accession>
<dbReference type="Pfam" id="PF13289">
    <property type="entry name" value="SIR2_2"/>
    <property type="match status" value="1"/>
</dbReference>
<comment type="caution">
    <text evidence="3">The sequence shown here is derived from an EMBL/GenBank/DDBJ whole genome shotgun (WGS) entry which is preliminary data.</text>
</comment>
<reference evidence="3" key="2">
    <citation type="submission" date="2021-04" db="EMBL/GenBank/DDBJ databases">
        <authorList>
            <person name="Dong X."/>
        </authorList>
    </citation>
    <scope>NUCLEOTIDE SEQUENCE</scope>
    <source>
        <strain evidence="3">ZWT</strain>
    </source>
</reference>
<evidence type="ECO:0000256" key="1">
    <source>
        <dbReference type="ARBA" id="ARBA00008023"/>
    </source>
</evidence>
<dbReference type="GO" id="GO:0009143">
    <property type="term" value="P:nucleoside triphosphate catabolic process"/>
    <property type="evidence" value="ECO:0007669"/>
    <property type="project" value="InterPro"/>
</dbReference>
<dbReference type="InterPro" id="IPR002637">
    <property type="entry name" value="RdgB/HAM1"/>
</dbReference>
<dbReference type="GO" id="GO:0047429">
    <property type="term" value="F:nucleoside triphosphate diphosphatase activity"/>
    <property type="evidence" value="ECO:0007669"/>
    <property type="project" value="InterPro"/>
</dbReference>
<dbReference type="EMBL" id="JAGSOJ010000001">
    <property type="protein sequence ID" value="MCM1988966.1"/>
    <property type="molecule type" value="Genomic_DNA"/>
</dbReference>
<dbReference type="SUPFAM" id="SSF52467">
    <property type="entry name" value="DHS-like NAD/FAD-binding domain"/>
    <property type="match status" value="1"/>
</dbReference>
<proteinExistence type="inferred from homology"/>
<gene>
    <name evidence="3" type="ORF">KDK92_04375</name>
</gene>
<dbReference type="AlphaFoldDB" id="A0A9J6NYA1"/>
<dbReference type="InterPro" id="IPR029001">
    <property type="entry name" value="ITPase-like_fam"/>
</dbReference>
<dbReference type="InterPro" id="IPR029035">
    <property type="entry name" value="DHS-like_NAD/FAD-binding_dom"/>
</dbReference>
<comment type="similarity">
    <text evidence="1">Belongs to the HAM1 NTPase family.</text>
</comment>
<dbReference type="PANTHER" id="PTHR11067:SF9">
    <property type="entry name" value="INOSINE TRIPHOSPHATE PYROPHOSPHATASE"/>
    <property type="match status" value="1"/>
</dbReference>
<dbReference type="RefSeq" id="WP_250857832.1">
    <property type="nucleotide sequence ID" value="NZ_JAGSOJ010000001.1"/>
</dbReference>
<evidence type="ECO:0000313" key="3">
    <source>
        <dbReference type="EMBL" id="MCM1988966.1"/>
    </source>
</evidence>
<evidence type="ECO:0000313" key="4">
    <source>
        <dbReference type="Proteomes" id="UP001056429"/>
    </source>
</evidence>
<organism evidence="3 4">
    <name type="scientific">Oceanirhabdus seepicola</name>
    <dbReference type="NCBI Taxonomy" id="2828781"/>
    <lineage>
        <taxon>Bacteria</taxon>
        <taxon>Bacillati</taxon>
        <taxon>Bacillota</taxon>
        <taxon>Clostridia</taxon>
        <taxon>Eubacteriales</taxon>
        <taxon>Clostridiaceae</taxon>
        <taxon>Oceanirhabdus</taxon>
    </lineage>
</organism>
<keyword evidence="4" id="KW-1185">Reference proteome</keyword>
<protein>
    <submittedName>
        <fullName evidence="3">SIR2 family protein</fullName>
    </submittedName>
</protein>
<dbReference type="Proteomes" id="UP001056429">
    <property type="component" value="Unassembled WGS sequence"/>
</dbReference>
<sequence>MDIRFISTNDKKIKEVRAFFNVKYEEEEKEKRNRFKKQNISEEDIEKRLHKELIKVNIVSNNLQIEEIQCEDMKKIVKDKALRAFKKVGRPLIVEHTGLFFHELGGYPGGLTQIFWEKLQGEKIVELFKDKEATAKTIICFCDGKSFSYFEGDVQGTISEEVRGTSDFEWDVIFIPKGEKETFAQLKNNKKNISMRVKALERFYAFLMENGTKFEKNISYEDEIEDLGELISKNKVMLFVGAGISKNVGLPEWGELMLKLSQRCGICPELFEDYDDFLNLAEFYEQYDKDLYKMKKWMKKKWKVDEDKIKESKIHKNILKLDFPIVYTTNYDESLEKLYQVNDRKYIKIAKVKDLTEIEAGATEIIKFHGDYNTDSQLVLTESSFFNRMNFESPLDIKLRADILNKSILFIGYSLSDINMRYILYKLDKLWRQAGEKGIRPKSYIFLSRPNIVQEDILDRRGIIPIVSQEDDPAKGVNEFLEELLNKVFLYKSNI</sequence>
<evidence type="ECO:0000256" key="2">
    <source>
        <dbReference type="ARBA" id="ARBA00022801"/>
    </source>
</evidence>